<dbReference type="GeneID" id="56083248"/>
<keyword evidence="3" id="KW-1185">Reference proteome</keyword>
<evidence type="ECO:0000313" key="2">
    <source>
        <dbReference type="EMBL" id="QLH82217.1"/>
    </source>
</evidence>
<evidence type="ECO:0000313" key="3">
    <source>
        <dbReference type="Proteomes" id="UP000509346"/>
    </source>
</evidence>
<feature type="compositionally biased region" description="Acidic residues" evidence="1">
    <location>
        <begin position="17"/>
        <end position="29"/>
    </location>
</feature>
<evidence type="ECO:0000256" key="1">
    <source>
        <dbReference type="SAM" id="MobiDB-lite"/>
    </source>
</evidence>
<proteinExistence type="predicted"/>
<feature type="region of interest" description="Disordered" evidence="1">
    <location>
        <begin position="131"/>
        <end position="165"/>
    </location>
</feature>
<feature type="region of interest" description="Disordered" evidence="1">
    <location>
        <begin position="1"/>
        <end position="34"/>
    </location>
</feature>
<dbReference type="Proteomes" id="UP000509346">
    <property type="component" value="Chromosome"/>
</dbReference>
<name>A0A7D5P6P7_9EURY</name>
<dbReference type="RefSeq" id="WP_179922685.1">
    <property type="nucleotide sequence ID" value="NZ_CP058909.1"/>
</dbReference>
<reference evidence="2 3" key="1">
    <citation type="submission" date="2020-07" db="EMBL/GenBank/DDBJ databases">
        <title>Halosimplex litoreum sp. nov. and Halosimplex rubrum sp. nov., isolated from different salt environments.</title>
        <authorList>
            <person name="Cui H."/>
        </authorList>
    </citation>
    <scope>NUCLEOTIDE SEQUENCE [LARGE SCALE GENOMIC DNA]</scope>
    <source>
        <strain evidence="2 3">R2</strain>
    </source>
</reference>
<dbReference type="EMBL" id="CP058909">
    <property type="protein sequence ID" value="QLH82217.1"/>
    <property type="molecule type" value="Genomic_DNA"/>
</dbReference>
<feature type="compositionally biased region" description="Basic and acidic residues" evidence="1">
    <location>
        <begin position="132"/>
        <end position="142"/>
    </location>
</feature>
<accession>A0A7D5P6P7</accession>
<feature type="compositionally biased region" description="Polar residues" evidence="1">
    <location>
        <begin position="1"/>
        <end position="16"/>
    </location>
</feature>
<organism evidence="2 3">
    <name type="scientific">Halosimplex pelagicum</name>
    <dbReference type="NCBI Taxonomy" id="869886"/>
    <lineage>
        <taxon>Archaea</taxon>
        <taxon>Methanobacteriati</taxon>
        <taxon>Methanobacteriota</taxon>
        <taxon>Stenosarchaea group</taxon>
        <taxon>Halobacteria</taxon>
        <taxon>Halobacteriales</taxon>
        <taxon>Haloarculaceae</taxon>
        <taxon>Halosimplex</taxon>
    </lineage>
</organism>
<gene>
    <name evidence="2" type="ORF">HZS54_11625</name>
</gene>
<sequence>MFLTSLLASITSVEEQTPSEEAPDSEDSPLDNVSTKRTVSDVIDHEVASNALPGNWKLKYDLTVGDSNNLTEIAVIHHPSQLVEYHLEPVETYEPLEDTRVSVEHANSMEEHLTTTAGFKAGCKAVVQQIKQLEDRTEKPSEADWNSASPDEIQGPNPNRSPASV</sequence>
<protein>
    <submittedName>
        <fullName evidence="2">Uncharacterized protein</fullName>
    </submittedName>
</protein>
<dbReference type="KEGG" id="hpel:HZS54_11625"/>
<dbReference type="AlphaFoldDB" id="A0A7D5P6P7"/>
<feature type="compositionally biased region" description="Polar residues" evidence="1">
    <location>
        <begin position="156"/>
        <end position="165"/>
    </location>
</feature>